<keyword evidence="2" id="KW-1185">Reference proteome</keyword>
<dbReference type="Gene3D" id="1.10.10.10">
    <property type="entry name" value="Winged helix-like DNA-binding domain superfamily/Winged helix DNA-binding domain"/>
    <property type="match status" value="1"/>
</dbReference>
<name>A0ABS3JTP2_9BACT</name>
<dbReference type="InterPro" id="IPR013324">
    <property type="entry name" value="RNA_pol_sigma_r3/r4-like"/>
</dbReference>
<evidence type="ECO:0000313" key="2">
    <source>
        <dbReference type="Proteomes" id="UP000664628"/>
    </source>
</evidence>
<gene>
    <name evidence="1" type="ORF">J2I46_32410</name>
</gene>
<dbReference type="SUPFAM" id="SSF88659">
    <property type="entry name" value="Sigma3 and sigma4 domains of RNA polymerase sigma factors"/>
    <property type="match status" value="1"/>
</dbReference>
<accession>A0ABS3JTP2</accession>
<organism evidence="1 2">
    <name type="scientific">Fibrella forsythiae</name>
    <dbReference type="NCBI Taxonomy" id="2817061"/>
    <lineage>
        <taxon>Bacteria</taxon>
        <taxon>Pseudomonadati</taxon>
        <taxon>Bacteroidota</taxon>
        <taxon>Cytophagia</taxon>
        <taxon>Cytophagales</taxon>
        <taxon>Spirosomataceae</taxon>
        <taxon>Fibrella</taxon>
    </lineage>
</organism>
<dbReference type="RefSeq" id="WP_207333270.1">
    <property type="nucleotide sequence ID" value="NZ_JAFMYW010000034.1"/>
</dbReference>
<reference evidence="1 2" key="1">
    <citation type="submission" date="2021-03" db="EMBL/GenBank/DDBJ databases">
        <title>Fibrella sp. HMF5405 genome sequencing and assembly.</title>
        <authorList>
            <person name="Kang H."/>
            <person name="Kim H."/>
            <person name="Bae S."/>
            <person name="Joh K."/>
        </authorList>
    </citation>
    <scope>NUCLEOTIDE SEQUENCE [LARGE SCALE GENOMIC DNA]</scope>
    <source>
        <strain evidence="1 2">HMF5405</strain>
    </source>
</reference>
<comment type="caution">
    <text evidence="1">The sequence shown here is derived from an EMBL/GenBank/DDBJ whole genome shotgun (WGS) entry which is preliminary data.</text>
</comment>
<proteinExistence type="predicted"/>
<evidence type="ECO:0000313" key="1">
    <source>
        <dbReference type="EMBL" id="MBO0953318.1"/>
    </source>
</evidence>
<dbReference type="Proteomes" id="UP000664628">
    <property type="component" value="Unassembled WGS sequence"/>
</dbReference>
<sequence>MCRPDIILGRDRLKKSRFLPLERASATDYYAIQDDSSLEERWNQALATLSRLPPGEQQLLQRRYMGNQSIEQLATNSCLSQSAIKMRLKRPHDQARLLYKRGGLALN</sequence>
<protein>
    <submittedName>
        <fullName evidence="1">Sigma-70 family RNA polymerase sigma factor</fullName>
    </submittedName>
</protein>
<dbReference type="EMBL" id="JAFMYW010000034">
    <property type="protein sequence ID" value="MBO0953318.1"/>
    <property type="molecule type" value="Genomic_DNA"/>
</dbReference>
<dbReference type="InterPro" id="IPR036388">
    <property type="entry name" value="WH-like_DNA-bd_sf"/>
</dbReference>